<reference evidence="2 3" key="1">
    <citation type="submission" date="2023-03" db="EMBL/GenBank/DDBJ databases">
        <title>NovoSphingobium album sp. nov. isolated from polycyclic aromatic hydrocarbons- and heavy-metal polluted soil.</title>
        <authorList>
            <person name="Liu Z."/>
            <person name="Wang K."/>
        </authorList>
    </citation>
    <scope>NUCLEOTIDE SEQUENCE [LARGE SCALE GENOMIC DNA]</scope>
    <source>
        <strain evidence="2 3">H3SJ31-1</strain>
    </source>
</reference>
<sequence>MIAGLFEVCRVVALVLDFLILGKIAADGFSPRRTLDADVVPFVAAFFVLHLVALLASEVRA</sequence>
<keyword evidence="1" id="KW-1133">Transmembrane helix</keyword>
<comment type="caution">
    <text evidence="2">The sequence shown here is derived from an EMBL/GenBank/DDBJ whole genome shotgun (WGS) entry which is preliminary data.</text>
</comment>
<dbReference type="Proteomes" id="UP001216253">
    <property type="component" value="Unassembled WGS sequence"/>
</dbReference>
<proteinExistence type="predicted"/>
<dbReference type="EMBL" id="JARESE010000123">
    <property type="protein sequence ID" value="MDE8654803.1"/>
    <property type="molecule type" value="Genomic_DNA"/>
</dbReference>
<evidence type="ECO:0000256" key="1">
    <source>
        <dbReference type="SAM" id="Phobius"/>
    </source>
</evidence>
<dbReference type="RefSeq" id="WP_275230919.1">
    <property type="nucleotide sequence ID" value="NZ_JARESE010000123.1"/>
</dbReference>
<organism evidence="2 3">
    <name type="scientific">Novosphingobium album</name>
    <name type="common">ex Liu et al. 2023</name>
    <dbReference type="NCBI Taxonomy" id="3031130"/>
    <lineage>
        <taxon>Bacteria</taxon>
        <taxon>Pseudomonadati</taxon>
        <taxon>Pseudomonadota</taxon>
        <taxon>Alphaproteobacteria</taxon>
        <taxon>Sphingomonadales</taxon>
        <taxon>Sphingomonadaceae</taxon>
        <taxon>Novosphingobium</taxon>
    </lineage>
</organism>
<accession>A0ABT5WYI5</accession>
<name>A0ABT5WYI5_9SPHN</name>
<feature type="transmembrane region" description="Helical" evidence="1">
    <location>
        <begin position="39"/>
        <end position="56"/>
    </location>
</feature>
<keyword evidence="3" id="KW-1185">Reference proteome</keyword>
<keyword evidence="1" id="KW-0472">Membrane</keyword>
<gene>
    <name evidence="2" type="ORF">PYV00_24210</name>
</gene>
<protein>
    <submittedName>
        <fullName evidence="2">Uncharacterized protein</fullName>
    </submittedName>
</protein>
<evidence type="ECO:0000313" key="3">
    <source>
        <dbReference type="Proteomes" id="UP001216253"/>
    </source>
</evidence>
<evidence type="ECO:0000313" key="2">
    <source>
        <dbReference type="EMBL" id="MDE8654803.1"/>
    </source>
</evidence>
<keyword evidence="1" id="KW-0812">Transmembrane</keyword>